<protein>
    <submittedName>
        <fullName evidence="1">Uncharacterized protein</fullName>
    </submittedName>
</protein>
<evidence type="ECO:0000313" key="2">
    <source>
        <dbReference type="Proteomes" id="UP000712600"/>
    </source>
</evidence>
<gene>
    <name evidence="1" type="ORF">F2Q69_00049441</name>
</gene>
<name>A0A8S9PT96_BRACR</name>
<dbReference type="AlphaFoldDB" id="A0A8S9PT96"/>
<dbReference type="Proteomes" id="UP000712600">
    <property type="component" value="Unassembled WGS sequence"/>
</dbReference>
<proteinExistence type="predicted"/>
<accession>A0A8S9PT96</accession>
<evidence type="ECO:0000313" key="1">
    <source>
        <dbReference type="EMBL" id="KAF3522821.1"/>
    </source>
</evidence>
<sequence>MVLGGSKTLIKCWYLNGRGRVDESIDFDRHYGRLVEMLNQKREHNISGDYLHGWSICVMLTFDLLEPNSSMCRTSDPVKADYGMDIFADEICKTSILDLSTNIAIYITRELCDVVLRDVPEILKGLGFVGLTNLYNGMDNVKNPVVNLLGRDNGICVVGTHDVYDHTHINDVAYM</sequence>
<reference evidence="1" key="1">
    <citation type="submission" date="2019-12" db="EMBL/GenBank/DDBJ databases">
        <title>Genome sequencing and annotation of Brassica cretica.</title>
        <authorList>
            <person name="Studholme D.J."/>
            <person name="Sarris P."/>
        </authorList>
    </citation>
    <scope>NUCLEOTIDE SEQUENCE</scope>
    <source>
        <strain evidence="1">PFS-109/04</strain>
        <tissue evidence="1">Leaf</tissue>
    </source>
</reference>
<organism evidence="1 2">
    <name type="scientific">Brassica cretica</name>
    <name type="common">Mustard</name>
    <dbReference type="NCBI Taxonomy" id="69181"/>
    <lineage>
        <taxon>Eukaryota</taxon>
        <taxon>Viridiplantae</taxon>
        <taxon>Streptophyta</taxon>
        <taxon>Embryophyta</taxon>
        <taxon>Tracheophyta</taxon>
        <taxon>Spermatophyta</taxon>
        <taxon>Magnoliopsida</taxon>
        <taxon>eudicotyledons</taxon>
        <taxon>Gunneridae</taxon>
        <taxon>Pentapetalae</taxon>
        <taxon>rosids</taxon>
        <taxon>malvids</taxon>
        <taxon>Brassicales</taxon>
        <taxon>Brassicaceae</taxon>
        <taxon>Brassiceae</taxon>
        <taxon>Brassica</taxon>
    </lineage>
</organism>
<comment type="caution">
    <text evidence="1">The sequence shown here is derived from an EMBL/GenBank/DDBJ whole genome shotgun (WGS) entry which is preliminary data.</text>
</comment>
<dbReference type="EMBL" id="QGKX02001347">
    <property type="protein sequence ID" value="KAF3522821.1"/>
    <property type="molecule type" value="Genomic_DNA"/>
</dbReference>